<dbReference type="NCBIfam" id="NF012211">
    <property type="entry name" value="tand_rpt_95"/>
    <property type="match status" value="1"/>
</dbReference>
<organism evidence="3 4">
    <name type="scientific">Fulvitalea axinellae</name>
    <dbReference type="NCBI Taxonomy" id="1182444"/>
    <lineage>
        <taxon>Bacteria</taxon>
        <taxon>Pseudomonadati</taxon>
        <taxon>Bacteroidota</taxon>
        <taxon>Cytophagia</taxon>
        <taxon>Cytophagales</taxon>
        <taxon>Persicobacteraceae</taxon>
        <taxon>Fulvitalea</taxon>
    </lineage>
</organism>
<keyword evidence="4" id="KW-1185">Reference proteome</keyword>
<accession>A0AAU9DAV4</accession>
<evidence type="ECO:0000313" key="4">
    <source>
        <dbReference type="Proteomes" id="UP001348817"/>
    </source>
</evidence>
<feature type="chain" id="PRO_5043616907" description="Secretion system C-terminal sorting domain-containing protein" evidence="1">
    <location>
        <begin position="23"/>
        <end position="1794"/>
    </location>
</feature>
<name>A0AAU9DAV4_9BACT</name>
<dbReference type="Proteomes" id="UP001348817">
    <property type="component" value="Chromosome"/>
</dbReference>
<feature type="domain" description="Secretion system C-terminal sorting" evidence="2">
    <location>
        <begin position="1718"/>
        <end position="1792"/>
    </location>
</feature>
<gene>
    <name evidence="3" type="ORF">FUAX_19120</name>
</gene>
<dbReference type="RefSeq" id="WP_338391080.1">
    <property type="nucleotide sequence ID" value="NZ_AP025314.1"/>
</dbReference>
<feature type="signal peptide" evidence="1">
    <location>
        <begin position="1"/>
        <end position="22"/>
    </location>
</feature>
<reference evidence="3 4" key="1">
    <citation type="submission" date="2021-12" db="EMBL/GenBank/DDBJ databases">
        <title>Genome sequencing of bacteria with rrn-lacking chromosome and rrn-plasmid.</title>
        <authorList>
            <person name="Anda M."/>
            <person name="Iwasaki W."/>
        </authorList>
    </citation>
    <scope>NUCLEOTIDE SEQUENCE [LARGE SCALE GENOMIC DNA]</scope>
    <source>
        <strain evidence="3 4">DSM 100852</strain>
    </source>
</reference>
<evidence type="ECO:0000259" key="2">
    <source>
        <dbReference type="Pfam" id="PF18962"/>
    </source>
</evidence>
<dbReference type="EMBL" id="AP025314">
    <property type="protein sequence ID" value="BDD09480.1"/>
    <property type="molecule type" value="Genomic_DNA"/>
</dbReference>
<dbReference type="Pfam" id="PF18962">
    <property type="entry name" value="Por_Secre_tail"/>
    <property type="match status" value="1"/>
</dbReference>
<protein>
    <recommendedName>
        <fullName evidence="2">Secretion system C-terminal sorting domain-containing protein</fullName>
    </recommendedName>
</protein>
<dbReference type="InterPro" id="IPR026444">
    <property type="entry name" value="Secre_tail"/>
</dbReference>
<sequence>MNKKTLFIFLVGLWLGLSGAHAQLLKAEYFWDVDPGQGNGTALSSKDGGFDEALETIVAKQIGLPSSEGVHMLFVRVMNKEGQWGPALQANLALENTQKPMLKYERKAFETFAGIPVTIRLSDLEVEDSDTPLGGLRVLLETGENYRLEGDVVIPDYKFEGQLSVPVRVTDGVHESNTLLVPVTVNTLPSRVIRAEYFWDDDPGEGNGTEFLAEDGAFEETVEGLLSKAALVSGEEGLRQLNIRVQDERLQWSPVFKFNVSVENKKRPMLNYEKKAFETFSGVPVVISTKDLSVKDEDTSLDALKVVLESGDNYRIEDNVVIPDYNFVGQLAVPVRVTDGQHESNTLIVPVTVRTLPSRVVKVEYFWDEDPGEGNGIEFLAEDGTFEEAVEGILAETADMPAEEGLRQLNLRVLDERLQWGPVFKFNVSVENKKRPMLIYEKKAFETFAGIPVVVNIEDLSVKDEDTDMDALTVILDDGENYRVEGNVVIPDYNFVGQLAVPVRVSDGVYESNTLTVPVKIKPLPSRVVRAEYFWDKDPGEGKGVPIDATDMDIEESFEEMVAKKVIIPAGMGIHQLNFRIQDELLNWGPIFKVNVSMVDKARPFLKFERKVFETYAGIPIPIDIKDLNVEDEDSDTNDHEVVLGKGKGYSVQGNIVTPDYAFEGTLMVPVQVSDGVNVSNELLVPVQVKPLPSRLIQAEYFWNNDPGEGNGNQLVTTDDGFDESFEKIKKQAATVPSENGIHLLNIRFRDGREHWGPVMTTVVVVGEVEDHVGGKPVITGLTKPLRLPVNQPKEIQLNDFTVYDSDNTYPNGFGLEILDGENYTVKGTTLVPSGGFTGVLTAYAQVNDGANDSEPFPFSVEVFDPVPKIMGTKGRLITNENTSLTFQLSDLIVEDGDNEFPDGFSLSIVEGENYSATGKRMTPSPDYVGNLQVGLKVSDGQYESDVYQASVEVRDVIEPNEIPVITGTRRLLVFKVGSSIDISLDDLLVTDTDNDYPTDFSLQLLNGANCSIAGNRIVPDEGFEGDLLVPVIVNDGTSDSAPYWLSIRSAENLPTVMITGVNKSFSTKEETGLSFLFSDLQVEDETGTYPAGFSMVVKQGENYTATNQGIIPAKDFNGTLEVDVKVSKGEVESEWYTLPVQVTPINDLPVIAGPAREFGVEEDGSLTLQKSDLIVSDPDNNYPTDFSLTVMPGSNYTGQGTKISPVADFSGTLEVPVKVNDGELDSEPFVLSVSVSPLNDRPVITAQTHELTMEEDGGLTLQKSDLTVSDPDNNYPTDFSLTVLPGSNYTVQGAKISPVTDFSGTLEVPVKVNDGELDSEPFALSVSVSPLNDRPVITAQAHELTMEEDGGLTLQKSDLIVSDPDNNYPTDFSLTVMPGSNYTAQGTKISPVADFSGTLEVPVKVNDGELDSEPFVLSVSVSPLNDLPNIIGSTRKFVMEEDGSLTLHKGDLIVSDPDNSYPVDFSLTVISGQNYTVQGTTVLPAANFNGALKVPVKVSDGIGESKPLILAMEVVAVNDAPVISGTTKEFSIFKGESVILRLEDLNVFDPDNTYPEEFSFSIGDGENYKVSGAKISPVIGFTGLLSVPVRVHDGNEFSQPFIVGIEVLEIKNQVPIITGLVSPLTTNKNSSIDLKLGDFVIEDDNSSEDLMLTLLNGNNYNVEGTKLTPAKGFEGMLFVRVQVNDGTVDSEVFSFELEVVNNDIILGGPIRDKMVRVYPNPFDQELKIWLSDLLKNQLVQLKVCDMSGKEIFSKQWVPNANEIVIRNRDWSSGIYLLQVSAENSHYQLKLIKE</sequence>
<dbReference type="KEGG" id="fax:FUAX_19120"/>
<proteinExistence type="predicted"/>
<dbReference type="NCBIfam" id="TIGR04183">
    <property type="entry name" value="Por_Secre_tail"/>
    <property type="match status" value="1"/>
</dbReference>
<keyword evidence="1" id="KW-0732">Signal</keyword>
<evidence type="ECO:0000313" key="3">
    <source>
        <dbReference type="EMBL" id="BDD09480.1"/>
    </source>
</evidence>
<evidence type="ECO:0000256" key="1">
    <source>
        <dbReference type="SAM" id="SignalP"/>
    </source>
</evidence>